<evidence type="ECO:0000313" key="2">
    <source>
        <dbReference type="Ensembl" id="ENSGALP00010008598.1"/>
    </source>
</evidence>
<reference evidence="2" key="3">
    <citation type="submission" date="2025-09" db="UniProtKB">
        <authorList>
            <consortium name="Ensembl"/>
        </authorList>
    </citation>
    <scope>IDENTIFICATION</scope>
    <source>
        <strain evidence="2">broiler</strain>
    </source>
</reference>
<dbReference type="GO" id="GO:0000794">
    <property type="term" value="C:condensed nuclear chromosome"/>
    <property type="evidence" value="ECO:0000318"/>
    <property type="project" value="GO_Central"/>
</dbReference>
<keyword evidence="3" id="KW-1185">Reference proteome</keyword>
<dbReference type="Pfam" id="PF17825">
    <property type="entry name" value="DUF5587"/>
    <property type="match status" value="2"/>
</dbReference>
<gene>
    <name evidence="2" type="primary">C9orf84</name>
</gene>
<dbReference type="PANTHER" id="PTHR35668:SF1">
    <property type="entry name" value="PROTEIN SHORTAGE IN CHIASMATA 1 ORTHOLOG"/>
    <property type="match status" value="1"/>
</dbReference>
<reference evidence="2" key="1">
    <citation type="submission" date="2020-11" db="EMBL/GenBank/DDBJ databases">
        <title>Gallus gallus (Chicken) genome, bGalGal1, GRCg7b, maternal haplotype autosomes + Z &amp; W.</title>
        <authorList>
            <person name="Warren W."/>
            <person name="Formenti G."/>
            <person name="Fedrigo O."/>
            <person name="Haase B."/>
            <person name="Mountcastle J."/>
            <person name="Balacco J."/>
            <person name="Tracey A."/>
            <person name="Schneider V."/>
            <person name="Okimoto R."/>
            <person name="Cheng H."/>
            <person name="Hawken R."/>
            <person name="Howe K."/>
            <person name="Jarvis E.D."/>
        </authorList>
    </citation>
    <scope>NUCLEOTIDE SEQUENCE [LARGE SCALE GENOMIC DNA]</scope>
    <source>
        <strain evidence="2">Broiler</strain>
    </source>
</reference>
<evidence type="ECO:0000313" key="3">
    <source>
        <dbReference type="Proteomes" id="UP000000539"/>
    </source>
</evidence>
<dbReference type="GO" id="GO:0000712">
    <property type="term" value="P:resolution of meiotic recombination intermediates"/>
    <property type="evidence" value="ECO:0000318"/>
    <property type="project" value="GO_Central"/>
</dbReference>
<dbReference type="PANTHER" id="PTHR35668">
    <property type="entry name" value="PROTEIN SHORTAGE IN CHIASMATA 1 ORTHOLOG"/>
    <property type="match status" value="1"/>
</dbReference>
<dbReference type="OrthoDB" id="9909657at2759"/>
<dbReference type="InterPro" id="IPR039991">
    <property type="entry name" value="SHOC1"/>
</dbReference>
<proteinExistence type="predicted"/>
<dbReference type="GO" id="GO:0016887">
    <property type="term" value="F:ATP hydrolysis activity"/>
    <property type="evidence" value="ECO:0007669"/>
    <property type="project" value="InterPro"/>
</dbReference>
<reference evidence="2" key="2">
    <citation type="submission" date="2025-08" db="UniProtKB">
        <authorList>
            <consortium name="Ensembl"/>
        </authorList>
    </citation>
    <scope>IDENTIFICATION</scope>
    <source>
        <strain evidence="2">broiler</strain>
    </source>
</reference>
<dbReference type="GO" id="GO:0007130">
    <property type="term" value="P:synaptonemal complex assembly"/>
    <property type="evidence" value="ECO:0007669"/>
    <property type="project" value="Ensembl"/>
</dbReference>
<evidence type="ECO:0000256" key="1">
    <source>
        <dbReference type="SAM" id="MobiDB-lite"/>
    </source>
</evidence>
<name>A0A8V0XKA2_CHICK</name>
<organism evidence="2 3">
    <name type="scientific">Gallus gallus</name>
    <name type="common">Chicken</name>
    <dbReference type="NCBI Taxonomy" id="9031"/>
    <lineage>
        <taxon>Eukaryota</taxon>
        <taxon>Metazoa</taxon>
        <taxon>Chordata</taxon>
        <taxon>Craniata</taxon>
        <taxon>Vertebrata</taxon>
        <taxon>Euteleostomi</taxon>
        <taxon>Archelosauria</taxon>
        <taxon>Archosauria</taxon>
        <taxon>Dinosauria</taxon>
        <taxon>Saurischia</taxon>
        <taxon>Theropoda</taxon>
        <taxon>Coelurosauria</taxon>
        <taxon>Aves</taxon>
        <taxon>Neognathae</taxon>
        <taxon>Galloanserae</taxon>
        <taxon>Galliformes</taxon>
        <taxon>Phasianidae</taxon>
        <taxon>Phasianinae</taxon>
        <taxon>Gallus</taxon>
    </lineage>
</organism>
<feature type="region of interest" description="Disordered" evidence="1">
    <location>
        <begin position="1288"/>
        <end position="1311"/>
    </location>
</feature>
<accession>A0A8V0XKA2</accession>
<dbReference type="Proteomes" id="UP000000539">
    <property type="component" value="Chromosome Z"/>
</dbReference>
<protein>
    <submittedName>
        <fullName evidence="2">Shortage in chiasmata 1</fullName>
    </submittedName>
</protein>
<dbReference type="GeneTree" id="ENSGT00390000013037"/>
<dbReference type="Ensembl" id="ENSGALT00010014595.1">
    <property type="protein sequence ID" value="ENSGALP00010008598.1"/>
    <property type="gene ID" value="ENSGALG00010006106.1"/>
</dbReference>
<sequence>MARQKYSICRLSLCFPPYLRQHEKYHLTGLFAHDKYRKPWTRITSTQNMIAVSVLDQWKKSLSVEDFLEKKPISSVGLYVNNELIASSNPNSQIDTETHYLLEKVVCEEVSAQEKYLKINCAIELKEQWQDLHVEDEFVFVDDLENYHKKLPNLSTLLGRLKFFCVRDPLLDSEGENLTEENIFRECLTFQNEIQMQKSKNELQGIKEDFCKTTLEDKEYFMLPFELEFCKSSNSKSDSIKIPSYLELKELLNLASENMADGNMREEVTKEDLKEKIVNKMEIAKYCPTPMVSSSSSISMLEISESANHISYLKDEMEVPLTPPCKQQRSQVNFLCVGLQEELNPLFDNSILITEPSREYLDSLVWQSEKYWDNVSSLLLVECQSFKLEYQHHSLTELKKILSIDVETPMLTSLEKDWWLHMGLDLVCVNTLEQLKRNSNSTNSLLSTEVETFTQFSVHQLERWPEEKNYIADQELLSSERHEMDEVTDLCMSPQTTMQHFGLPINAASSLKIDRTNTSLENVAGGRIQKSKIEKPVYFINREERTDKSLVSVSCKDVPFEQHNSSEGQKLTSFTLDSKWDNDDSDLNNFIMLRCKHTIAQRQEKNGVDSPEKVLQPEELHLPDHKEDVSVCEPARTEKKEEENDSSVIVKIQASESQCQSYCLLKGAAASALQDLTRLGVLASVSWSFDNIKFDHTRFFLKQQEKVISDHFKEGKVDEKEVMLFRHAALVHLLVTCRDLLLTCGLDTALGYLSKAKDICKNILESCLNTIWRQLKIVQYSSQKKHESSPKLTELQCRMLNWMQTNAEEHCIKILIIIRMDSEREKAALIHTVSRVEGLKAIDLNSEKKENILGYKDIISNRCACVIIQNQNIGADFPWQHFSLVIEYDYSENSCWKRQCENLNITYMAFKTILPETVQMGNHCGSSLLEVQIPYVFLTTEGLLNMPDFLQLLESQYSLRGDTLLSLALIYATLIEFTQKSEDFEVKVVLTPGIEEAALLIRQIADNILMTSSFSPHEWLDKSWLSVLPSEMEKHLLTFPCINPLVAQLMLKKETSLNRLFLASFDQLQKFLPEVPKKVLKHFSDITSSYSINAAPPLKTTVKRPSPPENWNTFERLYPDYKQNSQSLVLPPQAQTSTGPSHVNSEATFLPLKYNQGFINSSLSSCMHERPCFSEVAPERKENFFVVPRSCEDFAHLNATNSFHVKGQAFRTHYVSDRCSKTSEKDFFTTFSDCIPPDSSTAFLEEFRDTAFKSPEILIDETPWNDFPSTSTYNSFATNLIHSDSLVDPDEIQTPCSQNQGREPSGKRKRSAPFLWAKGKKLTDLGFEQVPRTKKRRLMYERVPGRADGQTRLKFF</sequence>
<dbReference type="GO" id="GO:0003697">
    <property type="term" value="F:single-stranded DNA binding"/>
    <property type="evidence" value="ECO:0000318"/>
    <property type="project" value="GO_Central"/>
</dbReference>